<evidence type="ECO:0000313" key="3">
    <source>
        <dbReference type="Proteomes" id="UP000287605"/>
    </source>
</evidence>
<keyword evidence="1" id="KW-1133">Transmembrane helix</keyword>
<dbReference type="Proteomes" id="UP000287605">
    <property type="component" value="Unassembled WGS sequence"/>
</dbReference>
<evidence type="ECO:0008006" key="4">
    <source>
        <dbReference type="Google" id="ProtNLM"/>
    </source>
</evidence>
<accession>A0A430B5E3</accession>
<dbReference type="RefSeq" id="WP_126806048.1">
    <property type="nucleotide sequence ID" value="NZ_NGKA01000001.1"/>
</dbReference>
<name>A0A430B5E3_9ENTE</name>
<feature type="transmembrane region" description="Helical" evidence="1">
    <location>
        <begin position="36"/>
        <end position="62"/>
    </location>
</feature>
<dbReference type="EMBL" id="NGKA01000001">
    <property type="protein sequence ID" value="RSU15545.1"/>
    <property type="molecule type" value="Genomic_DNA"/>
</dbReference>
<protein>
    <recommendedName>
        <fullName evidence="4">Immunity protein</fullName>
    </recommendedName>
</protein>
<keyword evidence="3" id="KW-1185">Reference proteome</keyword>
<dbReference type="AlphaFoldDB" id="A0A430B5E3"/>
<evidence type="ECO:0000313" key="2">
    <source>
        <dbReference type="EMBL" id="RSU15545.1"/>
    </source>
</evidence>
<sequence length="65" mass="7249">MIYLIGIIFLLVGLWTLVMTWRAFTYVKKDGDENTSPFIVLGLGNGLIFSVISIGVALACFFNKF</sequence>
<keyword evidence="1" id="KW-0472">Membrane</keyword>
<proteinExistence type="predicted"/>
<keyword evidence="1" id="KW-0812">Transmembrane</keyword>
<organism evidence="2 3">
    <name type="scientific">Vagococcus elongatus</name>
    <dbReference type="NCBI Taxonomy" id="180344"/>
    <lineage>
        <taxon>Bacteria</taxon>
        <taxon>Bacillati</taxon>
        <taxon>Bacillota</taxon>
        <taxon>Bacilli</taxon>
        <taxon>Lactobacillales</taxon>
        <taxon>Enterococcaceae</taxon>
        <taxon>Vagococcus</taxon>
    </lineage>
</organism>
<comment type="caution">
    <text evidence="2">The sequence shown here is derived from an EMBL/GenBank/DDBJ whole genome shotgun (WGS) entry which is preliminary data.</text>
</comment>
<dbReference type="OrthoDB" id="2194271at2"/>
<gene>
    <name evidence="2" type="ORF">CBF29_00260</name>
</gene>
<evidence type="ECO:0000256" key="1">
    <source>
        <dbReference type="SAM" id="Phobius"/>
    </source>
</evidence>
<reference evidence="2 3" key="1">
    <citation type="submission" date="2017-05" db="EMBL/GenBank/DDBJ databases">
        <title>Vagococcus spp. assemblies.</title>
        <authorList>
            <person name="Gulvik C.A."/>
        </authorList>
    </citation>
    <scope>NUCLEOTIDE SEQUENCE [LARGE SCALE GENOMIC DNA]</scope>
    <source>
        <strain evidence="2 3">CCUG 51432</strain>
    </source>
</reference>